<feature type="region of interest" description="Disordered" evidence="1">
    <location>
        <begin position="192"/>
        <end position="225"/>
    </location>
</feature>
<gene>
    <name evidence="3" type="ORF">HLB09_03130</name>
</gene>
<feature type="region of interest" description="Disordered" evidence="1">
    <location>
        <begin position="1"/>
        <end position="21"/>
    </location>
</feature>
<dbReference type="Gene3D" id="1.10.10.10">
    <property type="entry name" value="Winged helix-like DNA-binding domain superfamily/Winged helix DNA-binding domain"/>
    <property type="match status" value="1"/>
</dbReference>
<dbReference type="AlphaFoldDB" id="A0A849BL98"/>
<feature type="compositionally biased region" description="Acidic residues" evidence="1">
    <location>
        <begin position="197"/>
        <end position="206"/>
    </location>
</feature>
<dbReference type="GO" id="GO:0003700">
    <property type="term" value="F:DNA-binding transcription factor activity"/>
    <property type="evidence" value="ECO:0007669"/>
    <property type="project" value="InterPro"/>
</dbReference>
<dbReference type="CDD" id="cd00090">
    <property type="entry name" value="HTH_ARSR"/>
    <property type="match status" value="1"/>
</dbReference>
<protein>
    <submittedName>
        <fullName evidence="3">Helix-turn-helix transcriptional regulator</fullName>
    </submittedName>
</protein>
<evidence type="ECO:0000256" key="1">
    <source>
        <dbReference type="SAM" id="MobiDB-lite"/>
    </source>
</evidence>
<dbReference type="EMBL" id="JABEMA010000020">
    <property type="protein sequence ID" value="NNH22095.1"/>
    <property type="molecule type" value="Genomic_DNA"/>
</dbReference>
<evidence type="ECO:0000313" key="3">
    <source>
        <dbReference type="EMBL" id="NNH22095.1"/>
    </source>
</evidence>
<reference evidence="3 4" key="1">
    <citation type="submission" date="2020-05" db="EMBL/GenBank/DDBJ databases">
        <title>MicrobeNet Type strains.</title>
        <authorList>
            <person name="Nicholson A.C."/>
        </authorList>
    </citation>
    <scope>NUCLEOTIDE SEQUENCE [LARGE SCALE GENOMIC DNA]</scope>
    <source>
        <strain evidence="3 4">JCM 14547</strain>
    </source>
</reference>
<dbReference type="InterPro" id="IPR036390">
    <property type="entry name" value="WH_DNA-bd_sf"/>
</dbReference>
<dbReference type="Pfam" id="PF12840">
    <property type="entry name" value="HTH_20"/>
    <property type="match status" value="1"/>
</dbReference>
<feature type="compositionally biased region" description="Low complexity" evidence="1">
    <location>
        <begin position="10"/>
        <end position="21"/>
    </location>
</feature>
<accession>A0A849BL98</accession>
<keyword evidence="4" id="KW-1185">Reference proteome</keyword>
<evidence type="ECO:0000313" key="4">
    <source>
        <dbReference type="Proteomes" id="UP000555552"/>
    </source>
</evidence>
<dbReference type="SUPFAM" id="SSF46785">
    <property type="entry name" value="Winged helix' DNA-binding domain"/>
    <property type="match status" value="1"/>
</dbReference>
<dbReference type="InterPro" id="IPR001845">
    <property type="entry name" value="HTH_ArsR_DNA-bd_dom"/>
</dbReference>
<dbReference type="InterPro" id="IPR011991">
    <property type="entry name" value="ArsR-like_HTH"/>
</dbReference>
<dbReference type="InterPro" id="IPR036388">
    <property type="entry name" value="WH-like_DNA-bd_sf"/>
</dbReference>
<sequence length="225" mass="23433">MLDGGRGEVADSAVVDGGDVSPAPEELSSLRVVAHPLRLQLLSLLTGSAMSAAEAARHLDQTQANVSYHLRRLHAAGLLEVAGHEVVRGGRAVRYRHVPSSGQRLSRRDPSDERALVAALGAELSRRTAQRAPDGEGAFSDAEVWVEEATWTEVLELVRRAGSLLHEGARAPHADGARRVSALLYVFEMLAGPGPADDGDPADDGEGGPRAGGGGPAAETPQAPA</sequence>
<comment type="caution">
    <text evidence="3">The sequence shown here is derived from an EMBL/GenBank/DDBJ whole genome shotgun (WGS) entry which is preliminary data.</text>
</comment>
<organism evidence="3 4">
    <name type="scientific">Pseudokineococcus marinus</name>
    <dbReference type="NCBI Taxonomy" id="351215"/>
    <lineage>
        <taxon>Bacteria</taxon>
        <taxon>Bacillati</taxon>
        <taxon>Actinomycetota</taxon>
        <taxon>Actinomycetes</taxon>
        <taxon>Kineosporiales</taxon>
        <taxon>Kineosporiaceae</taxon>
        <taxon>Pseudokineococcus</taxon>
    </lineage>
</organism>
<proteinExistence type="predicted"/>
<name>A0A849BL98_9ACTN</name>
<dbReference type="PRINTS" id="PR00778">
    <property type="entry name" value="HTHARSR"/>
</dbReference>
<feature type="domain" description="HTH arsR-type" evidence="2">
    <location>
        <begin position="28"/>
        <end position="122"/>
    </location>
</feature>
<evidence type="ECO:0000259" key="2">
    <source>
        <dbReference type="SMART" id="SM00418"/>
    </source>
</evidence>
<dbReference type="Proteomes" id="UP000555552">
    <property type="component" value="Unassembled WGS sequence"/>
</dbReference>
<dbReference type="SMART" id="SM00418">
    <property type="entry name" value="HTH_ARSR"/>
    <property type="match status" value="1"/>
</dbReference>